<sequence>MNTWFVTFVPFVIFFSQFIIEHIFEFDDFQK</sequence>
<dbReference type="EMBL" id="BK014842">
    <property type="protein sequence ID" value="DAD78349.1"/>
    <property type="molecule type" value="Genomic_DNA"/>
</dbReference>
<keyword evidence="1" id="KW-0472">Membrane</keyword>
<evidence type="ECO:0000256" key="1">
    <source>
        <dbReference type="SAM" id="Phobius"/>
    </source>
</evidence>
<accession>A0A8S5M7R7</accession>
<proteinExistence type="predicted"/>
<evidence type="ECO:0000313" key="2">
    <source>
        <dbReference type="EMBL" id="DAD78349.1"/>
    </source>
</evidence>
<organism evidence="2">
    <name type="scientific">Siphoviridae sp. ctPAi1</name>
    <dbReference type="NCBI Taxonomy" id="2826320"/>
    <lineage>
        <taxon>Viruses</taxon>
        <taxon>Duplodnaviria</taxon>
        <taxon>Heunggongvirae</taxon>
        <taxon>Uroviricota</taxon>
        <taxon>Caudoviricetes</taxon>
    </lineage>
</organism>
<feature type="transmembrane region" description="Helical" evidence="1">
    <location>
        <begin position="6"/>
        <end position="24"/>
    </location>
</feature>
<name>A0A8S5M7R7_9CAUD</name>
<protein>
    <submittedName>
        <fullName evidence="2">Uncharacterized protein</fullName>
    </submittedName>
</protein>
<keyword evidence="1" id="KW-0812">Transmembrane</keyword>
<keyword evidence="1" id="KW-1133">Transmembrane helix</keyword>
<reference evidence="2" key="1">
    <citation type="journal article" date="2021" name="Proc. Natl. Acad. Sci. U.S.A.">
        <title>A Catalog of Tens of Thousands of Viruses from Human Metagenomes Reveals Hidden Associations with Chronic Diseases.</title>
        <authorList>
            <person name="Tisza M.J."/>
            <person name="Buck C.B."/>
        </authorList>
    </citation>
    <scope>NUCLEOTIDE SEQUENCE</scope>
    <source>
        <strain evidence="2">CtPAi1</strain>
    </source>
</reference>